<dbReference type="InterPro" id="IPR003959">
    <property type="entry name" value="ATPase_AAA_core"/>
</dbReference>
<dbReference type="Gene3D" id="1.10.8.60">
    <property type="match status" value="1"/>
</dbReference>
<dbReference type="EMBL" id="JAKOGI010000002">
    <property type="protein sequence ID" value="KAJ8453079.1"/>
    <property type="molecule type" value="Genomic_DNA"/>
</dbReference>
<dbReference type="Pfam" id="PF03101">
    <property type="entry name" value="FAR1"/>
    <property type="match status" value="1"/>
</dbReference>
<dbReference type="InterPro" id="IPR027417">
    <property type="entry name" value="P-loop_NTPase"/>
</dbReference>
<evidence type="ECO:0000256" key="1">
    <source>
        <dbReference type="ARBA" id="ARBA00022741"/>
    </source>
</evidence>
<dbReference type="GO" id="GO:0034605">
    <property type="term" value="P:cellular response to heat"/>
    <property type="evidence" value="ECO:0007669"/>
    <property type="project" value="TreeGrafter"/>
</dbReference>
<dbReference type="Pfam" id="PF17871">
    <property type="entry name" value="AAA_lid_9"/>
    <property type="match status" value="1"/>
</dbReference>
<dbReference type="InterPro" id="IPR003593">
    <property type="entry name" value="AAA+_ATPase"/>
</dbReference>
<dbReference type="CDD" id="cd19499">
    <property type="entry name" value="RecA-like_ClpB_Hsp104-like"/>
    <property type="match status" value="1"/>
</dbReference>
<dbReference type="PRINTS" id="PR00300">
    <property type="entry name" value="CLPPROTEASEA"/>
</dbReference>
<dbReference type="SUPFAM" id="SSF52540">
    <property type="entry name" value="P-loop containing nucleoside triphosphate hydrolases"/>
    <property type="match status" value="2"/>
</dbReference>
<keyword evidence="1" id="KW-0547">Nucleotide-binding</keyword>
<keyword evidence="7" id="KW-1185">Reference proteome</keyword>
<evidence type="ECO:0000313" key="7">
    <source>
        <dbReference type="Proteomes" id="UP001153076"/>
    </source>
</evidence>
<dbReference type="InterPro" id="IPR001270">
    <property type="entry name" value="ClpA/B"/>
</dbReference>
<dbReference type="GO" id="GO:0005524">
    <property type="term" value="F:ATP binding"/>
    <property type="evidence" value="ECO:0007669"/>
    <property type="project" value="UniProtKB-KW"/>
</dbReference>
<dbReference type="GO" id="GO:0005737">
    <property type="term" value="C:cytoplasm"/>
    <property type="evidence" value="ECO:0007669"/>
    <property type="project" value="TreeGrafter"/>
</dbReference>
<dbReference type="Pfam" id="PF07724">
    <property type="entry name" value="AAA_2"/>
    <property type="match status" value="1"/>
</dbReference>
<feature type="region of interest" description="Disordered" evidence="4">
    <location>
        <begin position="219"/>
        <end position="251"/>
    </location>
</feature>
<dbReference type="InterPro" id="IPR028299">
    <property type="entry name" value="ClpA/B_CS2"/>
</dbReference>
<keyword evidence="2" id="KW-0067">ATP-binding</keyword>
<dbReference type="InterPro" id="IPR004330">
    <property type="entry name" value="FAR1_DNA_bnd_dom"/>
</dbReference>
<dbReference type="Proteomes" id="UP001153076">
    <property type="component" value="Unassembled WGS sequence"/>
</dbReference>
<dbReference type="PANTHER" id="PTHR11638:SF189">
    <property type="entry name" value="CLP R DOMAIN-CONTAINING PROTEIN"/>
    <property type="match status" value="1"/>
</dbReference>
<sequence length="776" mass="86372">MENQVLNFSIELGGGGGGVISDDAIEIDHPIDDEDESPVMAAAGVATTSSATATLYIPDGELDLEPYEGMEFESEEAAKAFYNSYARRVGFSTRVSSSRRSRKDGAIIQRSFVCAKQGFRNLNEKRTKEREIKRPRMITRVGCKAMLSVKIQESGKWVVTGFFKEHNHELVPLDQVHCLRSHHEGASSLEAYDAAMAALHEATKKVVLALKEEGRSFMTNGHLKDSTEDGDSRSKARCDDGGSSNEQLSEDYMDQKIRELSEELESANRRCELYRANLFSVLKDIDNHKQQLAVKVHSNWINSSKSSSQVAQELNFQTAMSAMLSNYGTDLTMLAEKGELDPVTMKDGDIERVMQILSKRRKNNVCLLGRLGIRVASVVEGLAKRIADGSAPMLFQGKKVIHLRKVHLLACSASTSSYKFEERLMALIDELGKADGMFILFLDDLDLLVRLGGMIDQCVGAITRDEYEKHVESNSILRDCFHPVDLPEHSTDEIIELLKVLTVRYEVHHNVKYMDEALTAAAHLSCLHTGNGFLIDKAIDMIDEAGARLNLEMTSASAEKRVVTQHHIEQLIPSAKKCLKRAPRDSPNKSKQLHELEEALKKHVVGQKEAVEVISRALLRARVGIRDTRRPVASFFFTGPTGVGKTELANAVAIEYFGSINSMKRLDMSEYKERHSVSKLFGSPPGYVSNHEGGQLTNTVLRNPRTVLLFDEIEKAHEDVYDAFLQMLEDGRLTDGRGTTVDLRTPSLFLHQMSATLCLKQQPPIAVGHVGRIITN</sequence>
<reference evidence="6" key="1">
    <citation type="submission" date="2022-04" db="EMBL/GenBank/DDBJ databases">
        <title>Carnegiea gigantea Genome sequencing and assembly v2.</title>
        <authorList>
            <person name="Copetti D."/>
            <person name="Sanderson M.J."/>
            <person name="Burquez A."/>
            <person name="Wojciechowski M.F."/>
        </authorList>
    </citation>
    <scope>NUCLEOTIDE SEQUENCE</scope>
    <source>
        <strain evidence="6">SGP5-SGP5p</strain>
        <tissue evidence="6">Aerial part</tissue>
    </source>
</reference>
<feature type="compositionally biased region" description="Basic and acidic residues" evidence="4">
    <location>
        <begin position="222"/>
        <end position="240"/>
    </location>
</feature>
<feature type="domain" description="AAA+ ATPase" evidence="5">
    <location>
        <begin position="631"/>
        <end position="747"/>
    </location>
</feature>
<dbReference type="AlphaFoldDB" id="A0A9Q1L0I2"/>
<comment type="caution">
    <text evidence="6">The sequence shown here is derived from an EMBL/GenBank/DDBJ whole genome shotgun (WGS) entry which is preliminary data.</text>
</comment>
<proteinExistence type="predicted"/>
<accession>A0A9Q1L0I2</accession>
<protein>
    <recommendedName>
        <fullName evidence="5">AAA+ ATPase domain-containing protein</fullName>
    </recommendedName>
</protein>
<evidence type="ECO:0000256" key="3">
    <source>
        <dbReference type="ARBA" id="ARBA00023186"/>
    </source>
</evidence>
<keyword evidence="3" id="KW-0143">Chaperone</keyword>
<dbReference type="SMART" id="SM00382">
    <property type="entry name" value="AAA"/>
    <property type="match status" value="1"/>
</dbReference>
<evidence type="ECO:0000256" key="4">
    <source>
        <dbReference type="SAM" id="MobiDB-lite"/>
    </source>
</evidence>
<evidence type="ECO:0000259" key="5">
    <source>
        <dbReference type="SMART" id="SM00382"/>
    </source>
</evidence>
<dbReference type="PROSITE" id="PS00871">
    <property type="entry name" value="CLPAB_2"/>
    <property type="match status" value="1"/>
</dbReference>
<dbReference type="Gene3D" id="3.40.50.300">
    <property type="entry name" value="P-loop containing nucleotide triphosphate hydrolases"/>
    <property type="match status" value="2"/>
</dbReference>
<dbReference type="GO" id="GO:0016887">
    <property type="term" value="F:ATP hydrolysis activity"/>
    <property type="evidence" value="ECO:0007669"/>
    <property type="project" value="InterPro"/>
</dbReference>
<evidence type="ECO:0000313" key="6">
    <source>
        <dbReference type="EMBL" id="KAJ8453079.1"/>
    </source>
</evidence>
<evidence type="ECO:0000256" key="2">
    <source>
        <dbReference type="ARBA" id="ARBA00022840"/>
    </source>
</evidence>
<dbReference type="InterPro" id="IPR050130">
    <property type="entry name" value="ClpA_ClpB"/>
</dbReference>
<dbReference type="OrthoDB" id="47330at2759"/>
<name>A0A9Q1L0I2_9CARY</name>
<dbReference type="InterPro" id="IPR041546">
    <property type="entry name" value="ClpA/ClpB_AAA_lid"/>
</dbReference>
<dbReference type="PANTHER" id="PTHR11638">
    <property type="entry name" value="ATP-DEPENDENT CLP PROTEASE"/>
    <property type="match status" value="1"/>
</dbReference>
<organism evidence="6 7">
    <name type="scientific">Carnegiea gigantea</name>
    <dbReference type="NCBI Taxonomy" id="171969"/>
    <lineage>
        <taxon>Eukaryota</taxon>
        <taxon>Viridiplantae</taxon>
        <taxon>Streptophyta</taxon>
        <taxon>Embryophyta</taxon>
        <taxon>Tracheophyta</taxon>
        <taxon>Spermatophyta</taxon>
        <taxon>Magnoliopsida</taxon>
        <taxon>eudicotyledons</taxon>
        <taxon>Gunneridae</taxon>
        <taxon>Pentapetalae</taxon>
        <taxon>Caryophyllales</taxon>
        <taxon>Cactineae</taxon>
        <taxon>Cactaceae</taxon>
        <taxon>Cactoideae</taxon>
        <taxon>Echinocereeae</taxon>
        <taxon>Carnegiea</taxon>
    </lineage>
</organism>
<gene>
    <name evidence="6" type="ORF">Cgig2_014842</name>
</gene>